<reference evidence="3 4" key="1">
    <citation type="journal article" date="2018" name="BMC Genomics">
        <title>Comparative genome analyses reveal sequence features reflecting distinct modes of host-adaptation between dicot and monocot powdery mildew.</title>
        <authorList>
            <person name="Wu Y."/>
            <person name="Ma X."/>
            <person name="Pan Z."/>
            <person name="Kale S.D."/>
            <person name="Song Y."/>
            <person name="King H."/>
            <person name="Zhang Q."/>
            <person name="Presley C."/>
            <person name="Deng X."/>
            <person name="Wei C.I."/>
            <person name="Xiao S."/>
        </authorList>
    </citation>
    <scope>NUCLEOTIDE SEQUENCE [LARGE SCALE GENOMIC DNA]</scope>
    <source>
        <strain evidence="3">UMSG2</strain>
    </source>
</reference>
<evidence type="ECO:0000313" key="4">
    <source>
        <dbReference type="Proteomes" id="UP000286134"/>
    </source>
</evidence>
<evidence type="ECO:0000259" key="2">
    <source>
        <dbReference type="PROSITE" id="PS50195"/>
    </source>
</evidence>
<accession>A0A420HIF5</accession>
<dbReference type="InterPro" id="IPR036871">
    <property type="entry name" value="PX_dom_sf"/>
</dbReference>
<dbReference type="InterPro" id="IPR024555">
    <property type="entry name" value="PX-associated"/>
</dbReference>
<dbReference type="InterPro" id="IPR047168">
    <property type="entry name" value="LEC1-like"/>
</dbReference>
<dbReference type="STRING" id="212602.A0A420HIF5"/>
<protein>
    <submittedName>
        <fullName evidence="3">PX domain-containing protein</fullName>
    </submittedName>
</protein>
<feature type="domain" description="PX" evidence="2">
    <location>
        <begin position="179"/>
        <end position="378"/>
    </location>
</feature>
<proteinExistence type="predicted"/>
<name>A0A420HIF5_9PEZI</name>
<evidence type="ECO:0000313" key="3">
    <source>
        <dbReference type="EMBL" id="RKF57190.1"/>
    </source>
</evidence>
<dbReference type="Pfam" id="PF12825">
    <property type="entry name" value="DUF3818"/>
    <property type="match status" value="1"/>
</dbReference>
<dbReference type="SUPFAM" id="SSF64268">
    <property type="entry name" value="PX domain"/>
    <property type="match status" value="1"/>
</dbReference>
<dbReference type="InterPro" id="IPR024554">
    <property type="entry name" value="LEC1-like_C"/>
</dbReference>
<organism evidence="3 4">
    <name type="scientific">Erysiphe neolycopersici</name>
    <dbReference type="NCBI Taxonomy" id="212602"/>
    <lineage>
        <taxon>Eukaryota</taxon>
        <taxon>Fungi</taxon>
        <taxon>Dikarya</taxon>
        <taxon>Ascomycota</taxon>
        <taxon>Pezizomycotina</taxon>
        <taxon>Leotiomycetes</taxon>
        <taxon>Erysiphales</taxon>
        <taxon>Erysiphaceae</taxon>
        <taxon>Erysiphe</taxon>
    </lineage>
</organism>
<evidence type="ECO:0000256" key="1">
    <source>
        <dbReference type="SAM" id="MobiDB-lite"/>
    </source>
</evidence>
<dbReference type="EMBL" id="MCFK01007618">
    <property type="protein sequence ID" value="RKF57190.1"/>
    <property type="molecule type" value="Genomic_DNA"/>
</dbReference>
<dbReference type="OrthoDB" id="71672at2759"/>
<keyword evidence="4" id="KW-1185">Reference proteome</keyword>
<dbReference type="InterPro" id="IPR001683">
    <property type="entry name" value="PX_dom"/>
</dbReference>
<sequence length="917" mass="105286">MEKNASHTSSEVLTGRQEHYLKRELISQQVKAEITELNCPTALQRFGAPFKSEFGEVSPLDSDLPILRYIFVHFVRKFPFLDHAREKEFWQDKLQVFLQSFASKNISSSEDRLEETKRRKLSIKCQKLVELMMVSGIPTASGYEERIRFSDLEVVDSGAIDHGIMHTLPEGHYVNGWDVNIAGVRTVSGKRKLIHHQHTEFILRVKRKGEPEYFIGKRYGDFDRLYKNIILQLPGKVIPSLPRKKRHNENTSVIVSSLLSGKPENDASSISSMSTEGIPSNASVRSLKVDHRRMTLTSSKISISPRSSTDERLSDKLSNKLSLITSRGTNVSDTTPIEYFREDQRISMRAFLRTLLSNEQISKSKAIHDFLSSNPICLTESDNHDISGRKLLDQLRVEEQKKFYEIARKRAIELDLYMEEFRRNIIESNGLSKLLQEVKDKPSIQDLSFQYRKFAEWLRIEVAATIYHLFLAEDNSPELFAQAKKIHSMIPYTIVKNAIRFANPAAVMSSILDIFLAKPFGTRSLMQRIFALTLNDGIRSLQRNISTINEEIGESVFSEKIKKFCDADESIKIIIRRDSEDDSVDLIIAILRSELIPPRLNPSQISKIFNAYLAWNSAVNNVDEEIKIGALHYSYLKQLLKLYTRQRDKQMMLSMIEEPVTLQLFRDLFTIFYEPLVRVYKTANVYSRVTDLSDFIDDMIVVVDRAREQDFSADPNQTVQAFIDLCARHENNLYGFIHEIHTHDDGLFTQLIDWIESIIDFLRNGPKAGKLDMNSLFAKSTSSGILDKDVAVDEIEKLIAWQEARKKWHQDKTRQKMAADGSSGMVNKVPGTGTFRSSDFGLHQMDLEEMNYDDTDHSSLDEKQDDLSPILAERRLRDHTNQANLRRTAGEPVKPEVTEIGKLRDDFLLMLRSVLSQ</sequence>
<comment type="caution">
    <text evidence="3">The sequence shown here is derived from an EMBL/GenBank/DDBJ whole genome shotgun (WGS) entry which is preliminary data.</text>
</comment>
<dbReference type="GO" id="GO:0035091">
    <property type="term" value="F:phosphatidylinositol binding"/>
    <property type="evidence" value="ECO:0007669"/>
    <property type="project" value="InterPro"/>
</dbReference>
<feature type="compositionally biased region" description="Polar residues" evidence="1">
    <location>
        <begin position="266"/>
        <end position="284"/>
    </location>
</feature>
<dbReference type="Pfam" id="PF12828">
    <property type="entry name" value="PXB"/>
    <property type="match status" value="1"/>
</dbReference>
<dbReference type="Gene3D" id="3.30.1520.10">
    <property type="entry name" value="Phox-like domain"/>
    <property type="match status" value="1"/>
</dbReference>
<dbReference type="SMART" id="SM00312">
    <property type="entry name" value="PX"/>
    <property type="match status" value="1"/>
</dbReference>
<dbReference type="PANTHER" id="PTHR47185:SF1">
    <property type="entry name" value="PX DOMAIN-CONTAINING PROTEIN YPR097W"/>
    <property type="match status" value="1"/>
</dbReference>
<gene>
    <name evidence="3" type="ORF">OnM2_076032</name>
</gene>
<dbReference type="PANTHER" id="PTHR47185">
    <property type="entry name" value="PX DOMAIN-CONTAINING PROTEIN YPR097W"/>
    <property type="match status" value="1"/>
</dbReference>
<feature type="region of interest" description="Disordered" evidence="1">
    <location>
        <begin position="262"/>
        <end position="284"/>
    </location>
</feature>
<dbReference type="Pfam" id="PF00787">
    <property type="entry name" value="PX"/>
    <property type="match status" value="1"/>
</dbReference>
<dbReference type="Proteomes" id="UP000286134">
    <property type="component" value="Unassembled WGS sequence"/>
</dbReference>
<dbReference type="AlphaFoldDB" id="A0A420HIF5"/>
<dbReference type="PROSITE" id="PS50195">
    <property type="entry name" value="PX"/>
    <property type="match status" value="1"/>
</dbReference>